<dbReference type="InterPro" id="IPR030678">
    <property type="entry name" value="Peptide/Ni-bd"/>
</dbReference>
<accession>A0A5P6P465</accession>
<dbReference type="PANTHER" id="PTHR30290:SF65">
    <property type="entry name" value="MONOACYL PHOSPHATIDYLINOSITOL TETRAMANNOSIDE-BINDING PROTEIN LPQW-RELATED"/>
    <property type="match status" value="1"/>
</dbReference>
<feature type="domain" description="Solute-binding protein family 5" evidence="7">
    <location>
        <begin position="152"/>
        <end position="523"/>
    </location>
</feature>
<feature type="region of interest" description="Disordered" evidence="5">
    <location>
        <begin position="1"/>
        <end position="28"/>
    </location>
</feature>
<sequence length="624" mass="68775">MPSTASQNPAAAPRPPASKTGTRRGTTMLDKELRSMIGDVKDGRMNRRAFVQRLAAVGLAAPAAYQLLALGGVAMAEGPSAYKPTKRGGGGALKLLWWQGPTLLNPHFATGTKDQDGSRLFYEPLACWDPDGNMKLVLAAEIPSVQNGLLAADGTSVTWKLKPGVKWHDGKPFSADDVVFTWEYTKDPATATVTSGTYRDLKVEKIDDLTVKITFPKPTPFWADAFVGAGAGQILPKHQFADYIGSKSREAPANLAPVGTGPYKFVEFKPGDLIRGVINPDYHMANRPYFDSIEMKGGGDAVSAARAVIQTGEYDFGWNIQVEDDVLLRLEKGGKGKTIYAVGGDTEFIALNFSDPNTEVDGEKSSMKTKHPLFSDPAVRKALSMLVDRDSIKKAIYGRAGRTTANFLNGPEKFVSKNTTWEFSIEKASKLLDDAGWKPGADGIREKDGKKLKLLYQTSINGPRQKTQAIVKQACQKAGIDVELKSVVASVFFSSDVANPDTYPKFYADLEMFQIPLSQPDPSQHMRRYHSRYIASKENKWQGTNFTRWTNKDYDAAIDAADSEMDPVKRAALYIKCNDLMWQDTVFIPAMHRLKVEASANTLRPVISGWANETDNLFDWYREE</sequence>
<gene>
    <name evidence="8" type="ORF">F8237_11545</name>
</gene>
<dbReference type="GO" id="GO:0043190">
    <property type="term" value="C:ATP-binding cassette (ABC) transporter complex"/>
    <property type="evidence" value="ECO:0007669"/>
    <property type="project" value="InterPro"/>
</dbReference>
<dbReference type="KEGG" id="bbet:F8237_11545"/>
<dbReference type="Proteomes" id="UP000325641">
    <property type="component" value="Chromosome"/>
</dbReference>
<dbReference type="CDD" id="cd08513">
    <property type="entry name" value="PBP2_thermophilic_Hb8_like"/>
    <property type="match status" value="1"/>
</dbReference>
<dbReference type="AlphaFoldDB" id="A0A5P6P465"/>
<dbReference type="GO" id="GO:0015833">
    <property type="term" value="P:peptide transport"/>
    <property type="evidence" value="ECO:0007669"/>
    <property type="project" value="TreeGrafter"/>
</dbReference>
<evidence type="ECO:0000313" key="8">
    <source>
        <dbReference type="EMBL" id="QFI72976.1"/>
    </source>
</evidence>
<name>A0A5P6P465_9BRAD</name>
<dbReference type="PANTHER" id="PTHR30290">
    <property type="entry name" value="PERIPLASMIC BINDING COMPONENT OF ABC TRANSPORTER"/>
    <property type="match status" value="1"/>
</dbReference>
<evidence type="ECO:0000256" key="4">
    <source>
        <dbReference type="ARBA" id="ARBA00022729"/>
    </source>
</evidence>
<evidence type="ECO:0000259" key="7">
    <source>
        <dbReference type="Pfam" id="PF00496"/>
    </source>
</evidence>
<feature type="transmembrane region" description="Helical" evidence="6">
    <location>
        <begin position="54"/>
        <end position="76"/>
    </location>
</feature>
<dbReference type="Gene3D" id="3.10.105.10">
    <property type="entry name" value="Dipeptide-binding Protein, Domain 3"/>
    <property type="match status" value="1"/>
</dbReference>
<evidence type="ECO:0000256" key="5">
    <source>
        <dbReference type="SAM" id="MobiDB-lite"/>
    </source>
</evidence>
<dbReference type="FunFam" id="3.10.105.10:FF:000006">
    <property type="entry name" value="Peptide ABC transporter substrate-binding protein"/>
    <property type="match status" value="1"/>
</dbReference>
<dbReference type="InterPro" id="IPR006311">
    <property type="entry name" value="TAT_signal"/>
</dbReference>
<dbReference type="PROSITE" id="PS51318">
    <property type="entry name" value="TAT"/>
    <property type="match status" value="1"/>
</dbReference>
<evidence type="ECO:0000256" key="3">
    <source>
        <dbReference type="ARBA" id="ARBA00022448"/>
    </source>
</evidence>
<keyword evidence="6" id="KW-0812">Transmembrane</keyword>
<dbReference type="Pfam" id="PF00496">
    <property type="entry name" value="SBP_bac_5"/>
    <property type="match status" value="1"/>
</dbReference>
<keyword evidence="4" id="KW-0732">Signal</keyword>
<dbReference type="PIRSF" id="PIRSF002741">
    <property type="entry name" value="MppA"/>
    <property type="match status" value="1"/>
</dbReference>
<evidence type="ECO:0000256" key="6">
    <source>
        <dbReference type="SAM" id="Phobius"/>
    </source>
</evidence>
<dbReference type="EMBL" id="CP044543">
    <property type="protein sequence ID" value="QFI72976.1"/>
    <property type="molecule type" value="Genomic_DNA"/>
</dbReference>
<dbReference type="InterPro" id="IPR039424">
    <property type="entry name" value="SBP_5"/>
</dbReference>
<dbReference type="FunFam" id="3.40.190.10:FF:000251">
    <property type="entry name" value="Peptide ABC transporter substrate-binding protein"/>
    <property type="match status" value="1"/>
</dbReference>
<evidence type="ECO:0000256" key="1">
    <source>
        <dbReference type="ARBA" id="ARBA00004418"/>
    </source>
</evidence>
<evidence type="ECO:0000313" key="9">
    <source>
        <dbReference type="Proteomes" id="UP000325641"/>
    </source>
</evidence>
<proteinExistence type="inferred from homology"/>
<comment type="subcellular location">
    <subcellularLocation>
        <location evidence="1">Periplasm</location>
    </subcellularLocation>
</comment>
<dbReference type="GO" id="GO:0030288">
    <property type="term" value="C:outer membrane-bounded periplasmic space"/>
    <property type="evidence" value="ECO:0007669"/>
    <property type="project" value="UniProtKB-ARBA"/>
</dbReference>
<reference evidence="9" key="1">
    <citation type="submission" date="2019-10" db="EMBL/GenBank/DDBJ databases">
        <title>Complete Genome Sequence of Bradyrhizobium betae type strain PL7HG1T.</title>
        <authorList>
            <person name="Bromfield E.S.P."/>
            <person name="Cloutier S."/>
        </authorList>
    </citation>
    <scope>NUCLEOTIDE SEQUENCE [LARGE SCALE GENOMIC DNA]</scope>
    <source>
        <strain evidence="9">PL7HG1</strain>
    </source>
</reference>
<evidence type="ECO:0000256" key="2">
    <source>
        <dbReference type="ARBA" id="ARBA00005695"/>
    </source>
</evidence>
<keyword evidence="6" id="KW-1133">Transmembrane helix</keyword>
<dbReference type="Gene3D" id="3.40.190.10">
    <property type="entry name" value="Periplasmic binding protein-like II"/>
    <property type="match status" value="1"/>
</dbReference>
<keyword evidence="3" id="KW-0813">Transport</keyword>
<comment type="similarity">
    <text evidence="2">Belongs to the bacterial solute-binding protein 5 family.</text>
</comment>
<keyword evidence="6" id="KW-0472">Membrane</keyword>
<dbReference type="GO" id="GO:1904680">
    <property type="term" value="F:peptide transmembrane transporter activity"/>
    <property type="evidence" value="ECO:0007669"/>
    <property type="project" value="TreeGrafter"/>
</dbReference>
<protein>
    <submittedName>
        <fullName evidence="8">Peptide ABC transporter substrate-binding protein</fullName>
    </submittedName>
</protein>
<dbReference type="InterPro" id="IPR000914">
    <property type="entry name" value="SBP_5_dom"/>
</dbReference>
<organism evidence="8 9">
    <name type="scientific">Bradyrhizobium betae</name>
    <dbReference type="NCBI Taxonomy" id="244734"/>
    <lineage>
        <taxon>Bacteria</taxon>
        <taxon>Pseudomonadati</taxon>
        <taxon>Pseudomonadota</taxon>
        <taxon>Alphaproteobacteria</taxon>
        <taxon>Hyphomicrobiales</taxon>
        <taxon>Nitrobacteraceae</taxon>
        <taxon>Bradyrhizobium</taxon>
    </lineage>
</organism>
<dbReference type="SUPFAM" id="SSF53850">
    <property type="entry name" value="Periplasmic binding protein-like II"/>
    <property type="match status" value="1"/>
</dbReference>
<dbReference type="OrthoDB" id="9803988at2"/>